<proteinExistence type="predicted"/>
<dbReference type="Proteomes" id="UP000253919">
    <property type="component" value="Unassembled WGS sequence"/>
</dbReference>
<dbReference type="EMBL" id="QASA01000001">
    <property type="protein sequence ID" value="RDC64589.1"/>
    <property type="molecule type" value="Genomic_DNA"/>
</dbReference>
<keyword evidence="2" id="KW-1185">Reference proteome</keyword>
<sequence length="94" mass="10820">MKKIYLAAILIMHWGCSPEQEKTNQKSNNLEVKALNDSTVVIKKKDKIDTVKIDLGPDFIFAWKDAHEFTKNFTVFLKTIKPILALLIKSEKLM</sequence>
<gene>
    <name evidence="1" type="ORF">AHMF7616_03205</name>
</gene>
<comment type="caution">
    <text evidence="1">The sequence shown here is derived from an EMBL/GenBank/DDBJ whole genome shotgun (WGS) entry which is preliminary data.</text>
</comment>
<protein>
    <submittedName>
        <fullName evidence="1">Uncharacterized protein</fullName>
    </submittedName>
</protein>
<organism evidence="1 2">
    <name type="scientific">Adhaeribacter pallidiroseus</name>
    <dbReference type="NCBI Taxonomy" id="2072847"/>
    <lineage>
        <taxon>Bacteria</taxon>
        <taxon>Pseudomonadati</taxon>
        <taxon>Bacteroidota</taxon>
        <taxon>Cytophagia</taxon>
        <taxon>Cytophagales</taxon>
        <taxon>Hymenobacteraceae</taxon>
        <taxon>Adhaeribacter</taxon>
    </lineage>
</organism>
<reference evidence="1 2" key="1">
    <citation type="submission" date="2018-04" db="EMBL/GenBank/DDBJ databases">
        <title>Adhaeribacter sp. HMF7616 genome sequencing and assembly.</title>
        <authorList>
            <person name="Kang H."/>
            <person name="Kang J."/>
            <person name="Cha I."/>
            <person name="Kim H."/>
            <person name="Joh K."/>
        </authorList>
    </citation>
    <scope>NUCLEOTIDE SEQUENCE [LARGE SCALE GENOMIC DNA]</scope>
    <source>
        <strain evidence="1 2">HMF7616</strain>
    </source>
</reference>
<accession>A0A369QP16</accession>
<name>A0A369QP16_9BACT</name>
<dbReference type="RefSeq" id="WP_115373726.1">
    <property type="nucleotide sequence ID" value="NZ_QASA01000001.1"/>
</dbReference>
<evidence type="ECO:0000313" key="1">
    <source>
        <dbReference type="EMBL" id="RDC64589.1"/>
    </source>
</evidence>
<dbReference type="AlphaFoldDB" id="A0A369QP16"/>
<evidence type="ECO:0000313" key="2">
    <source>
        <dbReference type="Proteomes" id="UP000253919"/>
    </source>
</evidence>